<evidence type="ECO:0000259" key="3">
    <source>
        <dbReference type="PROSITE" id="PS50206"/>
    </source>
</evidence>
<dbReference type="InterPro" id="IPR051126">
    <property type="entry name" value="Thiosulfate_sulfurtransferase"/>
</dbReference>
<gene>
    <name evidence="4" type="ORF">GH815_14380</name>
</gene>
<keyword evidence="4" id="KW-0808">Transferase</keyword>
<accession>A0A844BHY5</accession>
<evidence type="ECO:0000256" key="1">
    <source>
        <dbReference type="ARBA" id="ARBA00022737"/>
    </source>
</evidence>
<reference evidence="4 5" key="1">
    <citation type="submission" date="2019-11" db="EMBL/GenBank/DDBJ databases">
        <title>Draft Whole-Genome sequence of the marine photosynthetic bacterium Rhodovulum strictum DSM 11289.</title>
        <authorList>
            <person name="Kyndt J.A."/>
            <person name="Meyer T.E."/>
        </authorList>
    </citation>
    <scope>NUCLEOTIDE SEQUENCE [LARGE SCALE GENOMIC DNA]</scope>
    <source>
        <strain evidence="4 5">DSM 11289</strain>
    </source>
</reference>
<dbReference type="CDD" id="cd01448">
    <property type="entry name" value="TST_Repeat_1"/>
    <property type="match status" value="1"/>
</dbReference>
<dbReference type="Gene3D" id="3.40.250.10">
    <property type="entry name" value="Rhodanese-like domain"/>
    <property type="match status" value="2"/>
</dbReference>
<feature type="chain" id="PRO_5032791678" evidence="2">
    <location>
        <begin position="22"/>
        <end position="319"/>
    </location>
</feature>
<evidence type="ECO:0000313" key="4">
    <source>
        <dbReference type="EMBL" id="MRH22179.1"/>
    </source>
</evidence>
<organism evidence="4 5">
    <name type="scientific">Rhodovulum strictum</name>
    <dbReference type="NCBI Taxonomy" id="58314"/>
    <lineage>
        <taxon>Bacteria</taxon>
        <taxon>Pseudomonadati</taxon>
        <taxon>Pseudomonadota</taxon>
        <taxon>Alphaproteobacteria</taxon>
        <taxon>Rhodobacterales</taxon>
        <taxon>Paracoccaceae</taxon>
        <taxon>Rhodovulum</taxon>
    </lineage>
</organism>
<dbReference type="OrthoDB" id="9781034at2"/>
<feature type="signal peptide" evidence="2">
    <location>
        <begin position="1"/>
        <end position="21"/>
    </location>
</feature>
<dbReference type="InterPro" id="IPR036873">
    <property type="entry name" value="Rhodanese-like_dom_sf"/>
</dbReference>
<dbReference type="RefSeq" id="WP_153749462.1">
    <property type="nucleotide sequence ID" value="NZ_BAAADI010000055.1"/>
</dbReference>
<dbReference type="SUPFAM" id="SSF52821">
    <property type="entry name" value="Rhodanese/Cell cycle control phosphatase"/>
    <property type="match status" value="2"/>
</dbReference>
<protein>
    <submittedName>
        <fullName evidence="4">Sulfurtransferase</fullName>
    </submittedName>
</protein>
<dbReference type="Pfam" id="PF00581">
    <property type="entry name" value="Rhodanese"/>
    <property type="match status" value="2"/>
</dbReference>
<comment type="caution">
    <text evidence="4">The sequence shown here is derived from an EMBL/GenBank/DDBJ whole genome shotgun (WGS) entry which is preliminary data.</text>
</comment>
<feature type="domain" description="Rhodanese" evidence="3">
    <location>
        <begin position="43"/>
        <end position="158"/>
    </location>
</feature>
<sequence>MTKHLPSLAITLALAALPLRAETQEFGPLIEAPALAEARETLDPLILDIRPGKVEGSEQTLFEAGHVPGAVHAPYNLFRGPAENPGALVPEDRLTEVLRAVGVTHDRPTVIVYQGSDQTDFGSAARVYWTLKSSGVAPLAILNGGMNAWLAADLPVETGPVAPTPSDITISFSDEWLATTADIEAIVAGGQSGELIDARPAEFWEGNAKHDAAARPGTLPQSRYFTHSGWFGTAPSRIEPEMVQRLAALNGFDQDDRLVSFCNTGHWAATNWFALSELAGIEGVRLYPDSMVGWANSGNPMANVPGPVRNLWNRVTGKY</sequence>
<dbReference type="PANTHER" id="PTHR43855:SF1">
    <property type="entry name" value="THIOSULFATE SULFURTRANSFERASE"/>
    <property type="match status" value="1"/>
</dbReference>
<proteinExistence type="predicted"/>
<dbReference type="AlphaFoldDB" id="A0A844BHY5"/>
<keyword evidence="2" id="KW-0732">Signal</keyword>
<dbReference type="GO" id="GO:0016740">
    <property type="term" value="F:transferase activity"/>
    <property type="evidence" value="ECO:0007669"/>
    <property type="project" value="UniProtKB-KW"/>
</dbReference>
<dbReference type="SMART" id="SM00450">
    <property type="entry name" value="RHOD"/>
    <property type="match status" value="2"/>
</dbReference>
<keyword evidence="1" id="KW-0677">Repeat</keyword>
<dbReference type="EMBL" id="WJPO01000025">
    <property type="protein sequence ID" value="MRH22179.1"/>
    <property type="molecule type" value="Genomic_DNA"/>
</dbReference>
<dbReference type="PANTHER" id="PTHR43855">
    <property type="entry name" value="THIOSULFATE SULFURTRANSFERASE"/>
    <property type="match status" value="1"/>
</dbReference>
<name>A0A844BHY5_9RHOB</name>
<dbReference type="PROSITE" id="PS50206">
    <property type="entry name" value="RHODANESE_3"/>
    <property type="match status" value="2"/>
</dbReference>
<dbReference type="Proteomes" id="UP000466730">
    <property type="component" value="Unassembled WGS sequence"/>
</dbReference>
<evidence type="ECO:0000313" key="5">
    <source>
        <dbReference type="Proteomes" id="UP000466730"/>
    </source>
</evidence>
<feature type="domain" description="Rhodanese" evidence="3">
    <location>
        <begin position="189"/>
        <end position="303"/>
    </location>
</feature>
<keyword evidence="5" id="KW-1185">Reference proteome</keyword>
<evidence type="ECO:0000256" key="2">
    <source>
        <dbReference type="SAM" id="SignalP"/>
    </source>
</evidence>
<dbReference type="InterPro" id="IPR001763">
    <property type="entry name" value="Rhodanese-like_dom"/>
</dbReference>